<dbReference type="CDD" id="cd02062">
    <property type="entry name" value="Nitro_FMN_reductase"/>
    <property type="match status" value="1"/>
</dbReference>
<reference evidence="3" key="1">
    <citation type="submission" date="2017-09" db="EMBL/GenBank/DDBJ databases">
        <title>Depth-based differentiation of microbial function through sediment-hosted aquifers and enrichment of novel symbionts in the deep terrestrial subsurface.</title>
        <authorList>
            <person name="Probst A.J."/>
            <person name="Ladd B."/>
            <person name="Jarett J.K."/>
            <person name="Geller-Mcgrath D.E."/>
            <person name="Sieber C.M.K."/>
            <person name="Emerson J.B."/>
            <person name="Anantharaman K."/>
            <person name="Thomas B.C."/>
            <person name="Malmstrom R."/>
            <person name="Stieglmeier M."/>
            <person name="Klingl A."/>
            <person name="Woyke T."/>
            <person name="Ryan C.M."/>
            <person name="Banfield J.F."/>
        </authorList>
    </citation>
    <scope>NUCLEOTIDE SEQUENCE [LARGE SCALE GENOMIC DNA]</scope>
</reference>
<sequence length="215" mass="24587">MKSFIPINENGLAMILARTCCRSFNPKKAINDQIIELILKAGQAAPSAKNRQPYYFLIIKNKLCLSKIAQASYIGRRRQFADWDRKKTEIMIKGNSYLNSNDAIILQAPVTIIAFRKSDLNYQEAQPNELNIKEEQSVANACYSMLLAAWSLGIGSAWLCSPLYIKDELKAILGKYGVKWQKNWQPRTMIPLGYPLRELTKPKRKSLEEIFQNIN</sequence>
<organism evidence="2 3">
    <name type="scientific">Candidatus Roizmanbacteria bacterium CG_4_8_14_3_um_filter_36_10</name>
    <dbReference type="NCBI Taxonomy" id="1974834"/>
    <lineage>
        <taxon>Bacteria</taxon>
        <taxon>Candidatus Roizmaniibacteriota</taxon>
    </lineage>
</organism>
<feature type="domain" description="Nitroreductase" evidence="1">
    <location>
        <begin position="15"/>
        <end position="194"/>
    </location>
</feature>
<dbReference type="PANTHER" id="PTHR23026">
    <property type="entry name" value="NADPH NITROREDUCTASE"/>
    <property type="match status" value="1"/>
</dbReference>
<protein>
    <recommendedName>
        <fullName evidence="1">Nitroreductase domain-containing protein</fullName>
    </recommendedName>
</protein>
<evidence type="ECO:0000313" key="2">
    <source>
        <dbReference type="EMBL" id="PJC81413.1"/>
    </source>
</evidence>
<dbReference type="Gene3D" id="3.40.109.10">
    <property type="entry name" value="NADH Oxidase"/>
    <property type="match status" value="1"/>
</dbReference>
<dbReference type="Proteomes" id="UP000229370">
    <property type="component" value="Unassembled WGS sequence"/>
</dbReference>
<dbReference type="PANTHER" id="PTHR23026:SF123">
    <property type="entry name" value="NAD(P)H NITROREDUCTASE RV3131-RELATED"/>
    <property type="match status" value="1"/>
</dbReference>
<name>A0A2M8GLI5_9BACT</name>
<accession>A0A2M8GLI5</accession>
<dbReference type="SUPFAM" id="SSF55469">
    <property type="entry name" value="FMN-dependent nitroreductase-like"/>
    <property type="match status" value="1"/>
</dbReference>
<comment type="caution">
    <text evidence="2">The sequence shown here is derived from an EMBL/GenBank/DDBJ whole genome shotgun (WGS) entry which is preliminary data.</text>
</comment>
<evidence type="ECO:0000313" key="3">
    <source>
        <dbReference type="Proteomes" id="UP000229370"/>
    </source>
</evidence>
<dbReference type="InterPro" id="IPR029479">
    <property type="entry name" value="Nitroreductase"/>
</dbReference>
<evidence type="ECO:0000259" key="1">
    <source>
        <dbReference type="Pfam" id="PF00881"/>
    </source>
</evidence>
<dbReference type="InterPro" id="IPR000415">
    <property type="entry name" value="Nitroreductase-like"/>
</dbReference>
<dbReference type="EMBL" id="PFQK01000084">
    <property type="protein sequence ID" value="PJC81413.1"/>
    <property type="molecule type" value="Genomic_DNA"/>
</dbReference>
<dbReference type="GO" id="GO:0016491">
    <property type="term" value="F:oxidoreductase activity"/>
    <property type="evidence" value="ECO:0007669"/>
    <property type="project" value="InterPro"/>
</dbReference>
<dbReference type="Pfam" id="PF00881">
    <property type="entry name" value="Nitroreductase"/>
    <property type="match status" value="1"/>
</dbReference>
<dbReference type="AlphaFoldDB" id="A0A2M8GLI5"/>
<dbReference type="InterPro" id="IPR050627">
    <property type="entry name" value="Nitroreductase/BluB"/>
</dbReference>
<gene>
    <name evidence="2" type="ORF">CO007_04775</name>
</gene>
<proteinExistence type="predicted"/>